<feature type="transmembrane region" description="Helical" evidence="1">
    <location>
        <begin position="51"/>
        <end position="71"/>
    </location>
</feature>
<name>A0AA39J1I9_ARMTA</name>
<dbReference type="AlphaFoldDB" id="A0AA39J1I9"/>
<evidence type="ECO:0000313" key="2">
    <source>
        <dbReference type="EMBL" id="KAK0434378.1"/>
    </source>
</evidence>
<dbReference type="RefSeq" id="XP_060321707.1">
    <property type="nucleotide sequence ID" value="XM_060478784.1"/>
</dbReference>
<sequence length="137" mass="15293">MSDEEYVNPLGPFLNESLLGTFCHGIYTCTLAVTLWSIASNKGRQTKARNTMILIIIILYISTTIYVAVTWNFTQYTFVKNGETVATAIQATISSSSSWLILHWSAGITSGINTTIADAIMIWRCWVIWGGRYETIV</sequence>
<gene>
    <name evidence="2" type="ORF">EV420DRAFT_1654060</name>
</gene>
<keyword evidence="3" id="KW-1185">Reference proteome</keyword>
<keyword evidence="1" id="KW-0812">Transmembrane</keyword>
<dbReference type="GeneID" id="85362332"/>
<accession>A0AA39J1I9</accession>
<evidence type="ECO:0000313" key="3">
    <source>
        <dbReference type="Proteomes" id="UP001175211"/>
    </source>
</evidence>
<organism evidence="2 3">
    <name type="scientific">Armillaria tabescens</name>
    <name type="common">Ringless honey mushroom</name>
    <name type="synonym">Agaricus tabescens</name>
    <dbReference type="NCBI Taxonomy" id="1929756"/>
    <lineage>
        <taxon>Eukaryota</taxon>
        <taxon>Fungi</taxon>
        <taxon>Dikarya</taxon>
        <taxon>Basidiomycota</taxon>
        <taxon>Agaricomycotina</taxon>
        <taxon>Agaricomycetes</taxon>
        <taxon>Agaricomycetidae</taxon>
        <taxon>Agaricales</taxon>
        <taxon>Marasmiineae</taxon>
        <taxon>Physalacriaceae</taxon>
        <taxon>Desarmillaria</taxon>
    </lineage>
</organism>
<keyword evidence="1" id="KW-1133">Transmembrane helix</keyword>
<proteinExistence type="predicted"/>
<dbReference type="Proteomes" id="UP001175211">
    <property type="component" value="Unassembled WGS sequence"/>
</dbReference>
<keyword evidence="1" id="KW-0472">Membrane</keyword>
<comment type="caution">
    <text evidence="2">The sequence shown here is derived from an EMBL/GenBank/DDBJ whole genome shotgun (WGS) entry which is preliminary data.</text>
</comment>
<evidence type="ECO:0000256" key="1">
    <source>
        <dbReference type="SAM" id="Phobius"/>
    </source>
</evidence>
<feature type="transmembrane region" description="Helical" evidence="1">
    <location>
        <begin position="18"/>
        <end position="39"/>
    </location>
</feature>
<protein>
    <submittedName>
        <fullName evidence="2">Uncharacterized protein</fullName>
    </submittedName>
</protein>
<reference evidence="2" key="1">
    <citation type="submission" date="2023-06" db="EMBL/GenBank/DDBJ databases">
        <authorList>
            <consortium name="Lawrence Berkeley National Laboratory"/>
            <person name="Ahrendt S."/>
            <person name="Sahu N."/>
            <person name="Indic B."/>
            <person name="Wong-Bajracharya J."/>
            <person name="Merenyi Z."/>
            <person name="Ke H.-M."/>
            <person name="Monk M."/>
            <person name="Kocsube S."/>
            <person name="Drula E."/>
            <person name="Lipzen A."/>
            <person name="Balint B."/>
            <person name="Henrissat B."/>
            <person name="Andreopoulos B."/>
            <person name="Martin F.M."/>
            <person name="Harder C.B."/>
            <person name="Rigling D."/>
            <person name="Ford K.L."/>
            <person name="Foster G.D."/>
            <person name="Pangilinan J."/>
            <person name="Papanicolaou A."/>
            <person name="Barry K."/>
            <person name="LaButti K."/>
            <person name="Viragh M."/>
            <person name="Koriabine M."/>
            <person name="Yan M."/>
            <person name="Riley R."/>
            <person name="Champramary S."/>
            <person name="Plett K.L."/>
            <person name="Tsai I.J."/>
            <person name="Slot J."/>
            <person name="Sipos G."/>
            <person name="Plett J."/>
            <person name="Nagy L.G."/>
            <person name="Grigoriev I.V."/>
        </authorList>
    </citation>
    <scope>NUCLEOTIDE SEQUENCE</scope>
    <source>
        <strain evidence="2">CCBAS 213</strain>
    </source>
</reference>
<dbReference type="EMBL" id="JAUEPS010000191">
    <property type="protein sequence ID" value="KAK0434378.1"/>
    <property type="molecule type" value="Genomic_DNA"/>
</dbReference>